<sequence length="212" mass="23930">MSTHNITLFPSLQLTVTQLAKEFNEIPAERKPVLNELTQFIQKGIDKKHPVYLNFICTHNSRRSHLSQIWAQTAAYYFGIPDVFCFSGGTEATAFNPRAVKAMREAGFDIALSTEGDNPVYEVKYSPAIPGIKAFSKKYDDPFNHNKDFAAVMTCSHADENCPIVHGAVTRIPLRYDDPKNFDDTPLEAAKYTERVHQIGREILFAFSQVKV</sequence>
<protein>
    <submittedName>
        <fullName evidence="1">Protein-tyrosine-phosphatase</fullName>
    </submittedName>
</protein>
<organism evidence="1 2">
    <name type="scientific">Ohtaekwangia kribbensis</name>
    <dbReference type="NCBI Taxonomy" id="688913"/>
    <lineage>
        <taxon>Bacteria</taxon>
        <taxon>Pseudomonadati</taxon>
        <taxon>Bacteroidota</taxon>
        <taxon>Cytophagia</taxon>
        <taxon>Cytophagales</taxon>
        <taxon>Fulvivirgaceae</taxon>
        <taxon>Ohtaekwangia</taxon>
    </lineage>
</organism>
<dbReference type="InterPro" id="IPR036196">
    <property type="entry name" value="Ptyr_pPase_sf"/>
</dbReference>
<dbReference type="RefSeq" id="WP_377574748.1">
    <property type="nucleotide sequence ID" value="NZ_JBHTKA010000001.1"/>
</dbReference>
<dbReference type="Proteomes" id="UP001597112">
    <property type="component" value="Unassembled WGS sequence"/>
</dbReference>
<dbReference type="EMBL" id="JBHTKA010000001">
    <property type="protein sequence ID" value="MFD0998293.1"/>
    <property type="molecule type" value="Genomic_DNA"/>
</dbReference>
<evidence type="ECO:0000313" key="1">
    <source>
        <dbReference type="EMBL" id="MFD0998293.1"/>
    </source>
</evidence>
<keyword evidence="2" id="KW-1185">Reference proteome</keyword>
<proteinExistence type="predicted"/>
<dbReference type="PANTHER" id="PTHR43428">
    <property type="entry name" value="ARSENATE REDUCTASE"/>
    <property type="match status" value="1"/>
</dbReference>
<evidence type="ECO:0000313" key="2">
    <source>
        <dbReference type="Proteomes" id="UP001597112"/>
    </source>
</evidence>
<name>A0ABW3JZ39_9BACT</name>
<accession>A0ABW3JZ39</accession>
<dbReference type="SUPFAM" id="SSF52788">
    <property type="entry name" value="Phosphotyrosine protein phosphatases I"/>
    <property type="match status" value="1"/>
</dbReference>
<reference evidence="2" key="1">
    <citation type="journal article" date="2019" name="Int. J. Syst. Evol. Microbiol.">
        <title>The Global Catalogue of Microorganisms (GCM) 10K type strain sequencing project: providing services to taxonomists for standard genome sequencing and annotation.</title>
        <authorList>
            <consortium name="The Broad Institute Genomics Platform"/>
            <consortium name="The Broad Institute Genome Sequencing Center for Infectious Disease"/>
            <person name="Wu L."/>
            <person name="Ma J."/>
        </authorList>
    </citation>
    <scope>NUCLEOTIDE SEQUENCE [LARGE SCALE GENOMIC DNA]</scope>
    <source>
        <strain evidence="2">CCUG 58938</strain>
    </source>
</reference>
<comment type="caution">
    <text evidence="1">The sequence shown here is derived from an EMBL/GenBank/DDBJ whole genome shotgun (WGS) entry which is preliminary data.</text>
</comment>
<gene>
    <name evidence="1" type="ORF">ACFQ21_03205</name>
</gene>
<dbReference type="Gene3D" id="3.40.50.2300">
    <property type="match status" value="1"/>
</dbReference>
<dbReference type="PANTHER" id="PTHR43428:SF1">
    <property type="entry name" value="ARSENATE REDUCTASE"/>
    <property type="match status" value="1"/>
</dbReference>